<feature type="domain" description="Glycosyltransferase subfamily 4-like N-terminal" evidence="3">
    <location>
        <begin position="23"/>
        <end position="147"/>
    </location>
</feature>
<keyword evidence="1" id="KW-0328">Glycosyltransferase</keyword>
<evidence type="ECO:0000259" key="3">
    <source>
        <dbReference type="Pfam" id="PF13439"/>
    </source>
</evidence>
<reference evidence="4" key="2">
    <citation type="submission" date="2023-02" db="EMBL/GenBank/DDBJ databases">
        <authorList>
            <person name="Sun Q."/>
            <person name="Mori K."/>
        </authorList>
    </citation>
    <scope>NUCLEOTIDE SEQUENCE</scope>
    <source>
        <strain evidence="4">NBRC 110608</strain>
    </source>
</reference>
<proteinExistence type="predicted"/>
<organism evidence="4">
    <name type="scientific">Barrientosiimonas endolithica</name>
    <dbReference type="NCBI Taxonomy" id="1535208"/>
    <lineage>
        <taxon>Bacteria</taxon>
        <taxon>Bacillati</taxon>
        <taxon>Actinomycetota</taxon>
        <taxon>Actinomycetes</taxon>
        <taxon>Micrococcales</taxon>
        <taxon>Dermacoccaceae</taxon>
        <taxon>Barrientosiimonas</taxon>
    </lineage>
</organism>
<dbReference type="Gene3D" id="3.40.50.2000">
    <property type="entry name" value="Glycogen Phosphorylase B"/>
    <property type="match status" value="2"/>
</dbReference>
<evidence type="ECO:0000256" key="1">
    <source>
        <dbReference type="ARBA" id="ARBA00022676"/>
    </source>
</evidence>
<dbReference type="InterPro" id="IPR028098">
    <property type="entry name" value="Glyco_trans_4-like_N"/>
</dbReference>
<dbReference type="EMBL" id="AP027735">
    <property type="protein sequence ID" value="BDZ59046.1"/>
    <property type="molecule type" value="Genomic_DNA"/>
</dbReference>
<protein>
    <recommendedName>
        <fullName evidence="3">Glycosyltransferase subfamily 4-like N-terminal domain-containing protein</fullName>
    </recommendedName>
</protein>
<sequence>MGVEGLTRPHRISFAANHGQMAGGEVMLLAMAEAATELGHDVEVVAPEHPHDVVDEAARRGLRVVPLRTRGGADQLRVTRAWDRAERRGLLWCNGPRPALATTGRPHRVVHLHQRPSARQRRLVQLARRGALATIVPSSSMARHVASAKILWNWSPAFPPPRPQPDRGYITLGYLGRLSEDKGLLVLCEAVRRLQDRRPGSFRLLVAGESRFVAPDEAGRVAAALQAVGADLRGWMPADRFFESVDLAVFPSLWDEPFGLVVSEAMSARRAFVISDAGALPEVAGEGYPWTFRRGDADGLARLLDRASTADWAPTVEESYARWATHFSPEAGRERLGRLLGQLETRKAS</sequence>
<reference evidence="4" key="1">
    <citation type="journal article" date="2014" name="Int. J. Syst. Evol. Microbiol.">
        <title>Complete genome of a new Firmicutes species belonging to the dominant human colonic microbiota ('Ruminococcus bicirculans') reveals two chromosomes and a selective capacity to utilize plant glucans.</title>
        <authorList>
            <consortium name="NISC Comparative Sequencing Program"/>
            <person name="Wegmann U."/>
            <person name="Louis P."/>
            <person name="Goesmann A."/>
            <person name="Henrissat B."/>
            <person name="Duncan S.H."/>
            <person name="Flint H.J."/>
        </authorList>
    </citation>
    <scope>NUCLEOTIDE SEQUENCE</scope>
    <source>
        <strain evidence="4">NBRC 110608</strain>
    </source>
</reference>
<name>A0ABM8HDJ6_9MICO</name>
<dbReference type="SUPFAM" id="SSF53756">
    <property type="entry name" value="UDP-Glycosyltransferase/glycogen phosphorylase"/>
    <property type="match status" value="1"/>
</dbReference>
<keyword evidence="2" id="KW-0808">Transferase</keyword>
<dbReference type="CDD" id="cd03801">
    <property type="entry name" value="GT4_PimA-like"/>
    <property type="match status" value="1"/>
</dbReference>
<dbReference type="PANTHER" id="PTHR12526">
    <property type="entry name" value="GLYCOSYLTRANSFERASE"/>
    <property type="match status" value="1"/>
</dbReference>
<accession>A0ABM8HDJ6</accession>
<dbReference type="Pfam" id="PF13439">
    <property type="entry name" value="Glyco_transf_4"/>
    <property type="match status" value="1"/>
</dbReference>
<gene>
    <name evidence="4" type="ORF">GCM10025872_27030</name>
</gene>
<evidence type="ECO:0000256" key="2">
    <source>
        <dbReference type="ARBA" id="ARBA00022679"/>
    </source>
</evidence>
<evidence type="ECO:0000313" key="4">
    <source>
        <dbReference type="EMBL" id="BDZ59046.1"/>
    </source>
</evidence>
<dbReference type="Pfam" id="PF13692">
    <property type="entry name" value="Glyco_trans_1_4"/>
    <property type="match status" value="1"/>
</dbReference>